<sequence length="79" mass="8710">MRELAYATAGIACRDASWTVLKETKVTERFTEHDLRAKCAADAESLEHARALLSHADAKPTEAIYRANPSGLDHSSRIL</sequence>
<proteinExistence type="predicted"/>
<evidence type="ECO:0008006" key="3">
    <source>
        <dbReference type="Google" id="ProtNLM"/>
    </source>
</evidence>
<dbReference type="AlphaFoldDB" id="A0A2T5HX80"/>
<dbReference type="EMBL" id="QAOK01000074">
    <property type="protein sequence ID" value="PTQ76186.1"/>
    <property type="molecule type" value="Genomic_DNA"/>
</dbReference>
<comment type="caution">
    <text evidence="1">The sequence shown here is derived from an EMBL/GenBank/DDBJ whole genome shotgun (WGS) entry which is preliminary data.</text>
</comment>
<reference evidence="1 2" key="1">
    <citation type="submission" date="2018-04" db="EMBL/GenBank/DDBJ databases">
        <title>Active sludge and wastewater microbial communities from Klosterneuburg, Austria.</title>
        <authorList>
            <person name="Wagner M."/>
        </authorList>
    </citation>
    <scope>NUCLEOTIDE SEQUENCE [LARGE SCALE GENOMIC DNA]</scope>
    <source>
        <strain evidence="1 2">Nl12</strain>
    </source>
</reference>
<accession>A0A2T5HX80</accession>
<evidence type="ECO:0000313" key="2">
    <source>
        <dbReference type="Proteomes" id="UP000244152"/>
    </source>
</evidence>
<gene>
    <name evidence="1" type="ORF">C8R21_1741</name>
</gene>
<organism evidence="1 2">
    <name type="scientific">Nitrosospira multiformis</name>
    <dbReference type="NCBI Taxonomy" id="1231"/>
    <lineage>
        <taxon>Bacteria</taxon>
        <taxon>Pseudomonadati</taxon>
        <taxon>Pseudomonadota</taxon>
        <taxon>Betaproteobacteria</taxon>
        <taxon>Nitrosomonadales</taxon>
        <taxon>Nitrosomonadaceae</taxon>
        <taxon>Nitrosospira</taxon>
    </lineage>
</organism>
<name>A0A2T5HX80_9PROT</name>
<dbReference type="Proteomes" id="UP000244152">
    <property type="component" value="Unassembled WGS sequence"/>
</dbReference>
<evidence type="ECO:0000313" key="1">
    <source>
        <dbReference type="EMBL" id="PTQ76186.1"/>
    </source>
</evidence>
<protein>
    <recommendedName>
        <fullName evidence="3">Phage integrase family protein</fullName>
    </recommendedName>
</protein>